<dbReference type="GO" id="GO:0016746">
    <property type="term" value="F:acyltransferase activity"/>
    <property type="evidence" value="ECO:0007669"/>
    <property type="project" value="UniProtKB-KW"/>
</dbReference>
<accession>A0A2S4N8D8</accession>
<dbReference type="PIRSF" id="PIRSF026649">
    <property type="entry name" value="MsbB"/>
    <property type="match status" value="1"/>
</dbReference>
<keyword evidence="3" id="KW-0997">Cell inner membrane</keyword>
<evidence type="ECO:0000313" key="8">
    <source>
        <dbReference type="EMBL" id="POS01693.1"/>
    </source>
</evidence>
<keyword evidence="5 7" id="KW-0472">Membrane</keyword>
<dbReference type="GO" id="GO:0005886">
    <property type="term" value="C:plasma membrane"/>
    <property type="evidence" value="ECO:0007669"/>
    <property type="project" value="UniProtKB-SubCell"/>
</dbReference>
<protein>
    <submittedName>
        <fullName evidence="8">KDO2-lipid IV(A) lauroyltransferase</fullName>
    </submittedName>
</protein>
<keyword evidence="7" id="KW-0812">Transmembrane</keyword>
<evidence type="ECO:0000256" key="6">
    <source>
        <dbReference type="ARBA" id="ARBA00023315"/>
    </source>
</evidence>
<evidence type="ECO:0000313" key="9">
    <source>
        <dbReference type="Proteomes" id="UP000237056"/>
    </source>
</evidence>
<dbReference type="Proteomes" id="UP000237056">
    <property type="component" value="Unassembled WGS sequence"/>
</dbReference>
<dbReference type="EMBL" id="PQNY01000008">
    <property type="protein sequence ID" value="POS01693.1"/>
    <property type="molecule type" value="Genomic_DNA"/>
</dbReference>
<dbReference type="Pfam" id="PF03279">
    <property type="entry name" value="Lip_A_acyltrans"/>
    <property type="match status" value="1"/>
</dbReference>
<evidence type="ECO:0000256" key="1">
    <source>
        <dbReference type="ARBA" id="ARBA00004533"/>
    </source>
</evidence>
<gene>
    <name evidence="8" type="ORF">Q361_10817</name>
</gene>
<dbReference type="GO" id="GO:0009247">
    <property type="term" value="P:glycolipid biosynthetic process"/>
    <property type="evidence" value="ECO:0007669"/>
    <property type="project" value="UniProtKB-ARBA"/>
</dbReference>
<comment type="caution">
    <text evidence="8">The sequence shown here is derived from an EMBL/GenBank/DDBJ whole genome shotgun (WGS) entry which is preliminary data.</text>
</comment>
<dbReference type="PANTHER" id="PTHR30606">
    <property type="entry name" value="LIPID A BIOSYNTHESIS LAUROYL ACYLTRANSFERASE"/>
    <property type="match status" value="1"/>
</dbReference>
<comment type="subcellular location">
    <subcellularLocation>
        <location evidence="1">Cell inner membrane</location>
    </subcellularLocation>
</comment>
<keyword evidence="2" id="KW-1003">Cell membrane</keyword>
<dbReference type="CDD" id="cd07984">
    <property type="entry name" value="LPLAT_LABLAT-like"/>
    <property type="match status" value="1"/>
</dbReference>
<feature type="transmembrane region" description="Helical" evidence="7">
    <location>
        <begin position="12"/>
        <end position="39"/>
    </location>
</feature>
<evidence type="ECO:0000256" key="3">
    <source>
        <dbReference type="ARBA" id="ARBA00022519"/>
    </source>
</evidence>
<keyword evidence="4 8" id="KW-0808">Transferase</keyword>
<evidence type="ECO:0000256" key="4">
    <source>
        <dbReference type="ARBA" id="ARBA00022679"/>
    </source>
</evidence>
<dbReference type="OrthoDB" id="9801955at2"/>
<sequence length="291" mass="35038">MQRIVFYILYPILWFISILPFRLLYILSDIIYVFIYYIVGYRKKTVKENLQIAFPQFTEKERLAIEKQSYKHLVDMFLEMIKTISISEKEINKRFVFKNLDVYLDLEKKGKSIALMCSHYASYEWIVSLNSKISFKGYAIYKRIANEYFDTLVKDIRAKFKAYLITTKETKKTIEENSSKGILGIYGFASDQTPRRNHTMYWYRFFNRETPIHTGAEALAKQYNMNMIYLKVTKVGRGYYEAYFEVLTEDVNSIPDYQISELFIRKTEEQIKENPGYYLWTHKRWKHKKNE</sequence>
<keyword evidence="7" id="KW-1133">Transmembrane helix</keyword>
<dbReference type="AlphaFoldDB" id="A0A2S4N8D8"/>
<dbReference type="InterPro" id="IPR004960">
    <property type="entry name" value="LipA_acyltrans"/>
</dbReference>
<reference evidence="8 9" key="1">
    <citation type="submission" date="2018-01" db="EMBL/GenBank/DDBJ databases">
        <title>Genomic Encyclopedia of Type Strains, Phase I: the one thousand microbial genomes (KMG-I) project.</title>
        <authorList>
            <person name="Goeker M."/>
        </authorList>
    </citation>
    <scope>NUCLEOTIDE SEQUENCE [LARGE SCALE GENOMIC DNA]</scope>
    <source>
        <strain evidence="8 9">DSM 17960</strain>
    </source>
</reference>
<evidence type="ECO:0000256" key="2">
    <source>
        <dbReference type="ARBA" id="ARBA00022475"/>
    </source>
</evidence>
<name>A0A2S4N8D8_9FLAO</name>
<keyword evidence="9" id="KW-1185">Reference proteome</keyword>
<organism evidence="8 9">
    <name type="scientific">Flavobacterium croceum DSM 17960</name>
    <dbReference type="NCBI Taxonomy" id="1121886"/>
    <lineage>
        <taxon>Bacteria</taxon>
        <taxon>Pseudomonadati</taxon>
        <taxon>Bacteroidota</taxon>
        <taxon>Flavobacteriia</taxon>
        <taxon>Flavobacteriales</taxon>
        <taxon>Flavobacteriaceae</taxon>
        <taxon>Flavobacterium</taxon>
    </lineage>
</organism>
<proteinExistence type="predicted"/>
<keyword evidence="6" id="KW-0012">Acyltransferase</keyword>
<evidence type="ECO:0000256" key="7">
    <source>
        <dbReference type="SAM" id="Phobius"/>
    </source>
</evidence>
<dbReference type="PANTHER" id="PTHR30606:SF10">
    <property type="entry name" value="PHOSPHATIDYLINOSITOL MANNOSIDE ACYLTRANSFERASE"/>
    <property type="match status" value="1"/>
</dbReference>
<evidence type="ECO:0000256" key="5">
    <source>
        <dbReference type="ARBA" id="ARBA00023136"/>
    </source>
</evidence>
<dbReference type="RefSeq" id="WP_103726027.1">
    <property type="nucleotide sequence ID" value="NZ_PQNY01000008.1"/>
</dbReference>